<dbReference type="PROSITE" id="PS50090">
    <property type="entry name" value="MYB_LIKE"/>
    <property type="match status" value="1"/>
</dbReference>
<dbReference type="InterPro" id="IPR017884">
    <property type="entry name" value="SANT_dom"/>
</dbReference>
<name>A0AAD8L319_TARER</name>
<dbReference type="GO" id="GO:0005634">
    <property type="term" value="C:nucleus"/>
    <property type="evidence" value="ECO:0007669"/>
    <property type="project" value="UniProtKB-SubCell"/>
</dbReference>
<dbReference type="PANTHER" id="PTHR43952">
    <property type="entry name" value="MYB FAMILY TRANSCRIPTION FACTOR-RELATED"/>
    <property type="match status" value="1"/>
</dbReference>
<dbReference type="Gene3D" id="1.10.10.60">
    <property type="entry name" value="Homeodomain-like"/>
    <property type="match status" value="1"/>
</dbReference>
<evidence type="ECO:0000256" key="2">
    <source>
        <dbReference type="ARBA" id="ARBA00023015"/>
    </source>
</evidence>
<accession>A0AAD8L319</accession>
<evidence type="ECO:0000259" key="5">
    <source>
        <dbReference type="PROSITE" id="PS50090"/>
    </source>
</evidence>
<dbReference type="Pfam" id="PF00249">
    <property type="entry name" value="Myb_DNA-binding"/>
    <property type="match status" value="1"/>
</dbReference>
<dbReference type="GO" id="GO:0048262">
    <property type="term" value="P:determination of dorsal/ventral asymmetry"/>
    <property type="evidence" value="ECO:0007669"/>
    <property type="project" value="UniProtKB-ARBA"/>
</dbReference>
<dbReference type="InterPro" id="IPR044636">
    <property type="entry name" value="RADIALIS-like"/>
</dbReference>
<evidence type="ECO:0000256" key="1">
    <source>
        <dbReference type="ARBA" id="ARBA00004123"/>
    </source>
</evidence>
<dbReference type="PANTHER" id="PTHR43952:SF72">
    <property type="entry name" value="MYB-LIKE DOMAIN-CONTAINING PROTEIN"/>
    <property type="match status" value="1"/>
</dbReference>
<dbReference type="Proteomes" id="UP001229421">
    <property type="component" value="Unassembled WGS sequence"/>
</dbReference>
<comment type="subcellular location">
    <subcellularLocation>
        <location evidence="1">Nucleus</location>
    </subcellularLocation>
</comment>
<evidence type="ECO:0000256" key="4">
    <source>
        <dbReference type="ARBA" id="ARBA00023242"/>
    </source>
</evidence>
<dbReference type="InterPro" id="IPR001005">
    <property type="entry name" value="SANT/Myb"/>
</dbReference>
<evidence type="ECO:0000259" key="6">
    <source>
        <dbReference type="PROSITE" id="PS51293"/>
    </source>
</evidence>
<gene>
    <name evidence="7" type="ORF">QVD17_10500</name>
</gene>
<organism evidence="7 8">
    <name type="scientific">Tagetes erecta</name>
    <name type="common">African marigold</name>
    <dbReference type="NCBI Taxonomy" id="13708"/>
    <lineage>
        <taxon>Eukaryota</taxon>
        <taxon>Viridiplantae</taxon>
        <taxon>Streptophyta</taxon>
        <taxon>Embryophyta</taxon>
        <taxon>Tracheophyta</taxon>
        <taxon>Spermatophyta</taxon>
        <taxon>Magnoliopsida</taxon>
        <taxon>eudicotyledons</taxon>
        <taxon>Gunneridae</taxon>
        <taxon>Pentapetalae</taxon>
        <taxon>asterids</taxon>
        <taxon>campanulids</taxon>
        <taxon>Asterales</taxon>
        <taxon>Asteraceae</taxon>
        <taxon>Asteroideae</taxon>
        <taxon>Heliantheae alliance</taxon>
        <taxon>Tageteae</taxon>
        <taxon>Tagetes</taxon>
    </lineage>
</organism>
<feature type="domain" description="SANT" evidence="6">
    <location>
        <begin position="76"/>
        <end position="120"/>
    </location>
</feature>
<protein>
    <submittedName>
        <fullName evidence="7">Uncharacterized protein</fullName>
    </submittedName>
</protein>
<sequence>MNKAGSYMKKRPTHSGLSQKKKINFKHILGLSVHVLLPSCEIISISVWELPSSRVANKFSIMATSSMTSSRNYSGSSWTPRQNKQFEDALAHYNKDSPDRWQNIARAVGGKSAEEVKRHYDILERDIMQIESDQVPLPNYRDNGRRLQMNRG</sequence>
<evidence type="ECO:0000313" key="7">
    <source>
        <dbReference type="EMBL" id="KAK1433588.1"/>
    </source>
</evidence>
<proteinExistence type="predicted"/>
<dbReference type="SMART" id="SM00717">
    <property type="entry name" value="SANT"/>
    <property type="match status" value="1"/>
</dbReference>
<dbReference type="AlphaFoldDB" id="A0AAD8L319"/>
<reference evidence="7" key="1">
    <citation type="journal article" date="2023" name="bioRxiv">
        <title>Improved chromosome-level genome assembly for marigold (Tagetes erecta).</title>
        <authorList>
            <person name="Jiang F."/>
            <person name="Yuan L."/>
            <person name="Wang S."/>
            <person name="Wang H."/>
            <person name="Xu D."/>
            <person name="Wang A."/>
            <person name="Fan W."/>
        </authorList>
    </citation>
    <scope>NUCLEOTIDE SEQUENCE</scope>
    <source>
        <strain evidence="7">WSJ</strain>
        <tissue evidence="7">Leaf</tissue>
    </source>
</reference>
<keyword evidence="2" id="KW-0805">Transcription regulation</keyword>
<dbReference type="EMBL" id="JAUHHV010000002">
    <property type="protein sequence ID" value="KAK1433588.1"/>
    <property type="molecule type" value="Genomic_DNA"/>
</dbReference>
<feature type="domain" description="Myb-like" evidence="5">
    <location>
        <begin position="70"/>
        <end position="124"/>
    </location>
</feature>
<keyword evidence="8" id="KW-1185">Reference proteome</keyword>
<dbReference type="GO" id="GO:0009908">
    <property type="term" value="P:flower development"/>
    <property type="evidence" value="ECO:0007669"/>
    <property type="project" value="UniProtKB-ARBA"/>
</dbReference>
<dbReference type="CDD" id="cd00167">
    <property type="entry name" value="SANT"/>
    <property type="match status" value="1"/>
</dbReference>
<dbReference type="SUPFAM" id="SSF46689">
    <property type="entry name" value="Homeodomain-like"/>
    <property type="match status" value="1"/>
</dbReference>
<keyword evidence="3" id="KW-0804">Transcription</keyword>
<evidence type="ECO:0000313" key="8">
    <source>
        <dbReference type="Proteomes" id="UP001229421"/>
    </source>
</evidence>
<dbReference type="GO" id="GO:0003700">
    <property type="term" value="F:DNA-binding transcription factor activity"/>
    <property type="evidence" value="ECO:0007669"/>
    <property type="project" value="InterPro"/>
</dbReference>
<dbReference type="FunFam" id="1.10.10.60:FF:000154">
    <property type="entry name" value="Transcription factor SRM1"/>
    <property type="match status" value="1"/>
</dbReference>
<evidence type="ECO:0000256" key="3">
    <source>
        <dbReference type="ARBA" id="ARBA00023163"/>
    </source>
</evidence>
<dbReference type="InterPro" id="IPR009057">
    <property type="entry name" value="Homeodomain-like_sf"/>
</dbReference>
<comment type="caution">
    <text evidence="7">The sequence shown here is derived from an EMBL/GenBank/DDBJ whole genome shotgun (WGS) entry which is preliminary data.</text>
</comment>
<dbReference type="PROSITE" id="PS51293">
    <property type="entry name" value="SANT"/>
    <property type="match status" value="1"/>
</dbReference>
<keyword evidence="4" id="KW-0539">Nucleus</keyword>